<dbReference type="AlphaFoldDB" id="A0A1X7V954"/>
<gene>
    <name evidence="2" type="primary">109580919</name>
</gene>
<reference evidence="3" key="1">
    <citation type="journal article" date="2010" name="Nature">
        <title>The Amphimedon queenslandica genome and the evolution of animal complexity.</title>
        <authorList>
            <person name="Srivastava M."/>
            <person name="Simakov O."/>
            <person name="Chapman J."/>
            <person name="Fahey B."/>
            <person name="Gauthier M.E."/>
            <person name="Mitros T."/>
            <person name="Richards G.S."/>
            <person name="Conaco C."/>
            <person name="Dacre M."/>
            <person name="Hellsten U."/>
            <person name="Larroux C."/>
            <person name="Putnam N.H."/>
            <person name="Stanke M."/>
            <person name="Adamska M."/>
            <person name="Darling A."/>
            <person name="Degnan S.M."/>
            <person name="Oakley T.H."/>
            <person name="Plachetzki D.C."/>
            <person name="Zhai Y."/>
            <person name="Adamski M."/>
            <person name="Calcino A."/>
            <person name="Cummins S.F."/>
            <person name="Goodstein D.M."/>
            <person name="Harris C."/>
            <person name="Jackson D.J."/>
            <person name="Leys S.P."/>
            <person name="Shu S."/>
            <person name="Woodcroft B.J."/>
            <person name="Vervoort M."/>
            <person name="Kosik K.S."/>
            <person name="Manning G."/>
            <person name="Degnan B.M."/>
            <person name="Rokhsar D.S."/>
        </authorList>
    </citation>
    <scope>NUCLEOTIDE SEQUENCE [LARGE SCALE GENOMIC DNA]</scope>
</reference>
<proteinExistence type="predicted"/>
<organism evidence="2">
    <name type="scientific">Amphimedon queenslandica</name>
    <name type="common">Sponge</name>
    <dbReference type="NCBI Taxonomy" id="400682"/>
    <lineage>
        <taxon>Eukaryota</taxon>
        <taxon>Metazoa</taxon>
        <taxon>Porifera</taxon>
        <taxon>Demospongiae</taxon>
        <taxon>Heteroscleromorpha</taxon>
        <taxon>Haplosclerida</taxon>
        <taxon>Niphatidae</taxon>
        <taxon>Amphimedon</taxon>
    </lineage>
</organism>
<name>A0A1X7V954_AMPQE</name>
<dbReference type="KEGG" id="aqu:109580919"/>
<accession>A0A1X7V954</accession>
<reference evidence="2" key="2">
    <citation type="submission" date="2017-05" db="UniProtKB">
        <authorList>
            <consortium name="EnsemblMetazoa"/>
        </authorList>
    </citation>
    <scope>IDENTIFICATION</scope>
</reference>
<evidence type="ECO:0000313" key="2">
    <source>
        <dbReference type="EnsemblMetazoa" id="Aqu2.1.36523_001"/>
    </source>
</evidence>
<dbReference type="EnsemblMetazoa" id="XM_019994505.1">
    <property type="protein sequence ID" value="XP_019850064.1"/>
    <property type="gene ID" value="LOC109580919"/>
</dbReference>
<evidence type="ECO:0000313" key="3">
    <source>
        <dbReference type="Proteomes" id="UP000007879"/>
    </source>
</evidence>
<protein>
    <submittedName>
        <fullName evidence="2">Uncharacterized protein</fullName>
    </submittedName>
</protein>
<dbReference type="EnsemblMetazoa" id="Aqu2.1.36523_001">
    <property type="protein sequence ID" value="Aqu2.1.36523_001"/>
    <property type="gene ID" value="Aqu2.1.36523"/>
</dbReference>
<feature type="region of interest" description="Disordered" evidence="1">
    <location>
        <begin position="211"/>
        <end position="240"/>
    </location>
</feature>
<evidence type="ECO:0000256" key="1">
    <source>
        <dbReference type="SAM" id="MobiDB-lite"/>
    </source>
</evidence>
<feature type="compositionally biased region" description="Acidic residues" evidence="1">
    <location>
        <begin position="211"/>
        <end position="225"/>
    </location>
</feature>
<keyword evidence="3" id="KW-1185">Reference proteome</keyword>
<dbReference type="InParanoid" id="A0A1X7V954"/>
<sequence length="240" mass="27224">MSTALLKFFDSQSDKSNGPFLISCGVASGLFLAVDPETHAVKATNEVTKATNFQIIPSDDKYNEFYITYHEEIGRVLRKRRYSVFCTSDPGSTAALYLNAPVNMRGCNDGPLYMSDTVSDESSRFVLHSRIIHNKVSPVSISTWTNGTEMFFLNCSRRKRKINGYLAVKRVRERGAADTYITACMSSRKYHNGTSVHMLFQLIPTYLVEDEEGSEDYNDENEEETPQPIEQFEIKESETF</sequence>
<dbReference type="Proteomes" id="UP000007879">
    <property type="component" value="Unassembled WGS sequence"/>
</dbReference>